<feature type="domain" description="AB hydrolase-1" evidence="1">
    <location>
        <begin position="20"/>
        <end position="243"/>
    </location>
</feature>
<sequence length="262" mass="27758">MHAIHNVALPSVVRGTGPGLVLVHGAGATSESTYGPLVSGLAAGYGVVAPDYSRLPTDAAVDIDALADWHVEAALRAGCERFAMIGHSLGSMIATRAAVRHPDRVTALVLTSAFARAPASTRLKLRVWRDLLDGDRVLLARFLMSLMLSDRYLDAMTEEQLDGFAELIALTVSPGSAEQLELVLRLDVRADLAKVRVPTLVIATSDDRLVPAAMCDELIDHLSAAVSAALPCGHLPALECPQEWQRLIGDFLAAVVADGAAR</sequence>
<evidence type="ECO:0000259" key="1">
    <source>
        <dbReference type="Pfam" id="PF12697"/>
    </source>
</evidence>
<dbReference type="Proteomes" id="UP000315983">
    <property type="component" value="Unassembled WGS sequence"/>
</dbReference>
<gene>
    <name evidence="3" type="ORF">FB564_3245</name>
    <name evidence="2" type="ORF">Sar04_07420</name>
</gene>
<dbReference type="SUPFAM" id="SSF53474">
    <property type="entry name" value="alpha/beta-Hydrolases"/>
    <property type="match status" value="1"/>
</dbReference>
<evidence type="ECO:0000313" key="3">
    <source>
        <dbReference type="EMBL" id="TQL38071.1"/>
    </source>
</evidence>
<dbReference type="PANTHER" id="PTHR43689">
    <property type="entry name" value="HYDROLASE"/>
    <property type="match status" value="1"/>
</dbReference>
<organism evidence="3 4">
    <name type="scientific">Salinispora arenicola</name>
    <dbReference type="NCBI Taxonomy" id="168697"/>
    <lineage>
        <taxon>Bacteria</taxon>
        <taxon>Bacillati</taxon>
        <taxon>Actinomycetota</taxon>
        <taxon>Actinomycetes</taxon>
        <taxon>Micromonosporales</taxon>
        <taxon>Micromonosporaceae</taxon>
        <taxon>Salinispora</taxon>
    </lineage>
</organism>
<dbReference type="RefSeq" id="WP_029024157.1">
    <property type="nucleotide sequence ID" value="NZ_BOQM01000005.1"/>
</dbReference>
<dbReference type="Proteomes" id="UP000677457">
    <property type="component" value="Unassembled WGS sequence"/>
</dbReference>
<keyword evidence="5" id="KW-1185">Reference proteome</keyword>
<evidence type="ECO:0000313" key="2">
    <source>
        <dbReference type="EMBL" id="GIM82493.1"/>
    </source>
</evidence>
<dbReference type="InterPro" id="IPR029058">
    <property type="entry name" value="AB_hydrolase_fold"/>
</dbReference>
<dbReference type="InterPro" id="IPR000073">
    <property type="entry name" value="AB_hydrolase_1"/>
</dbReference>
<evidence type="ECO:0000313" key="4">
    <source>
        <dbReference type="Proteomes" id="UP000315983"/>
    </source>
</evidence>
<dbReference type="Pfam" id="PF12697">
    <property type="entry name" value="Abhydrolase_6"/>
    <property type="match status" value="1"/>
</dbReference>
<name>A0A542XQG1_SALAC</name>
<keyword evidence="2" id="KW-0378">Hydrolase</keyword>
<dbReference type="GeneID" id="93772459"/>
<dbReference type="AlphaFoldDB" id="A0A542XQG1"/>
<protein>
    <submittedName>
        <fullName evidence="2">Alpha/beta hydrolase</fullName>
    </submittedName>
    <submittedName>
        <fullName evidence="3">Pimeloyl-ACP methyl ester carboxylesterase</fullName>
    </submittedName>
</protein>
<dbReference type="PANTHER" id="PTHR43689:SF8">
    <property type="entry name" value="ALPHA_BETA-HYDROLASES SUPERFAMILY PROTEIN"/>
    <property type="match status" value="1"/>
</dbReference>
<dbReference type="EMBL" id="BOQM01000005">
    <property type="protein sequence ID" value="GIM82493.1"/>
    <property type="molecule type" value="Genomic_DNA"/>
</dbReference>
<evidence type="ECO:0000313" key="5">
    <source>
        <dbReference type="Proteomes" id="UP000677457"/>
    </source>
</evidence>
<reference evidence="2 5" key="2">
    <citation type="submission" date="2021-03" db="EMBL/GenBank/DDBJ databases">
        <title>Whole genome shotgun sequence of Salinispora arenicola NBRC 105043.</title>
        <authorList>
            <person name="Komaki H."/>
            <person name="Tamura T."/>
        </authorList>
    </citation>
    <scope>NUCLEOTIDE SEQUENCE [LARGE SCALE GENOMIC DNA]</scope>
    <source>
        <strain evidence="2 5">NBRC 105043</strain>
    </source>
</reference>
<dbReference type="Gene3D" id="3.40.50.1820">
    <property type="entry name" value="alpha/beta hydrolase"/>
    <property type="match status" value="1"/>
</dbReference>
<proteinExistence type="predicted"/>
<reference evidence="3 4" key="1">
    <citation type="submission" date="2019-06" db="EMBL/GenBank/DDBJ databases">
        <title>Sequencing the genomes of 1000 actinobacteria strains.</title>
        <authorList>
            <person name="Klenk H.-P."/>
        </authorList>
    </citation>
    <scope>NUCLEOTIDE SEQUENCE [LARGE SCALE GENOMIC DNA]</scope>
    <source>
        <strain evidence="3 4">DSM 44819</strain>
    </source>
</reference>
<dbReference type="PRINTS" id="PR00111">
    <property type="entry name" value="ABHYDROLASE"/>
</dbReference>
<accession>A0A542XQG1</accession>
<dbReference type="GO" id="GO:0016787">
    <property type="term" value="F:hydrolase activity"/>
    <property type="evidence" value="ECO:0007669"/>
    <property type="project" value="UniProtKB-KW"/>
</dbReference>
<comment type="caution">
    <text evidence="3">The sequence shown here is derived from an EMBL/GenBank/DDBJ whole genome shotgun (WGS) entry which is preliminary data.</text>
</comment>
<dbReference type="EMBL" id="VFOL01000001">
    <property type="protein sequence ID" value="TQL38071.1"/>
    <property type="molecule type" value="Genomic_DNA"/>
</dbReference>